<dbReference type="InterPro" id="IPR027267">
    <property type="entry name" value="AH/BAR_dom_sf"/>
</dbReference>
<organism evidence="1 2">
    <name type="scientific">Oopsacas minuta</name>
    <dbReference type="NCBI Taxonomy" id="111878"/>
    <lineage>
        <taxon>Eukaryota</taxon>
        <taxon>Metazoa</taxon>
        <taxon>Porifera</taxon>
        <taxon>Hexactinellida</taxon>
        <taxon>Hexasterophora</taxon>
        <taxon>Lyssacinosida</taxon>
        <taxon>Leucopsacidae</taxon>
        <taxon>Oopsacas</taxon>
    </lineage>
</organism>
<dbReference type="SUPFAM" id="SSF103657">
    <property type="entry name" value="BAR/IMD domain-like"/>
    <property type="match status" value="1"/>
</dbReference>
<dbReference type="PANTHER" id="PTHR21223">
    <property type="entry name" value="CBY1-INTERACTING BAR DOMAIN-CONTAINING PROTEIN HOMOLOG"/>
    <property type="match status" value="1"/>
</dbReference>
<dbReference type="EMBL" id="JAKMXF010000365">
    <property type="protein sequence ID" value="KAI6645738.1"/>
    <property type="molecule type" value="Genomic_DNA"/>
</dbReference>
<dbReference type="Gene3D" id="1.20.1270.60">
    <property type="entry name" value="Arfaptin homology (AH) domain/BAR domain"/>
    <property type="match status" value="1"/>
</dbReference>
<evidence type="ECO:0000313" key="1">
    <source>
        <dbReference type="EMBL" id="KAI6645738.1"/>
    </source>
</evidence>
<dbReference type="GO" id="GO:0036064">
    <property type="term" value="C:ciliary basal body"/>
    <property type="evidence" value="ECO:0007669"/>
    <property type="project" value="TreeGrafter"/>
</dbReference>
<reference evidence="1 2" key="1">
    <citation type="journal article" date="2023" name="BMC Biol.">
        <title>The compact genome of the sponge Oopsacas minuta (Hexactinellida) is lacking key metazoan core genes.</title>
        <authorList>
            <person name="Santini S."/>
            <person name="Schenkelaars Q."/>
            <person name="Jourda C."/>
            <person name="Duchesne M."/>
            <person name="Belahbib H."/>
            <person name="Rocher C."/>
            <person name="Selva M."/>
            <person name="Riesgo A."/>
            <person name="Vervoort M."/>
            <person name="Leys S.P."/>
            <person name="Kodjabachian L."/>
            <person name="Le Bivic A."/>
            <person name="Borchiellini C."/>
            <person name="Claverie J.M."/>
            <person name="Renard E."/>
        </authorList>
    </citation>
    <scope>NUCLEOTIDE SEQUENCE [LARGE SCALE GENOMIC DNA]</scope>
    <source>
        <strain evidence="1">SPO-2</strain>
    </source>
</reference>
<dbReference type="Proteomes" id="UP001165289">
    <property type="component" value="Unassembled WGS sequence"/>
</dbReference>
<evidence type="ECO:0000313" key="2">
    <source>
        <dbReference type="Proteomes" id="UP001165289"/>
    </source>
</evidence>
<dbReference type="GO" id="GO:0035869">
    <property type="term" value="C:ciliary transition zone"/>
    <property type="evidence" value="ECO:0007669"/>
    <property type="project" value="TreeGrafter"/>
</dbReference>
<dbReference type="InterPro" id="IPR009602">
    <property type="entry name" value="CBAR/FAM92"/>
</dbReference>
<gene>
    <name evidence="1" type="ORF">LOD99_13001</name>
</gene>
<dbReference type="GO" id="GO:0060271">
    <property type="term" value="P:cilium assembly"/>
    <property type="evidence" value="ECO:0007669"/>
    <property type="project" value="TreeGrafter"/>
</dbReference>
<dbReference type="PANTHER" id="PTHR21223:SF2">
    <property type="entry name" value="CBY1-INTERACTING BAR DOMAIN-CONTAINING PROTEIN HOMOLOG"/>
    <property type="match status" value="1"/>
</dbReference>
<dbReference type="Pfam" id="PF06730">
    <property type="entry name" value="FAM92"/>
    <property type="match status" value="1"/>
</dbReference>
<sequence length="234" mass="27298">MDSSQISGVRSRLETDRIAKYLTDRIEGVEINFSTLCQDIAGISRKHARLRDKYDQFAKDLRQYADQEHTTVKLAINSYAECVAGLEDYRQVMIDRIEARVLRPLQTYSTNCKKARDNMKSLQHVRDKELVKLQAFDRVKIREPANKSKLTQYESEIQKTRVESERVLGDTQEQAEMFEKKKVEDLKKIFGDFLQTHMAFHAKALSLYTSAFQFLRSVDEVEQLNAFKQNINPH</sequence>
<proteinExistence type="predicted"/>
<accession>A0AAV7JAE5</accession>
<dbReference type="AlphaFoldDB" id="A0AAV7JAE5"/>
<protein>
    <submittedName>
        <fullName evidence="1">Protein FAM92A1 isoform X1</fullName>
    </submittedName>
</protein>
<comment type="caution">
    <text evidence="1">The sequence shown here is derived from an EMBL/GenBank/DDBJ whole genome shotgun (WGS) entry which is preliminary data.</text>
</comment>
<name>A0AAV7JAE5_9METZ</name>
<keyword evidence="2" id="KW-1185">Reference proteome</keyword>